<dbReference type="AlphaFoldDB" id="A0A378SF29"/>
<dbReference type="PANTHER" id="PTHR14969:SF13">
    <property type="entry name" value="AT30094P"/>
    <property type="match status" value="1"/>
</dbReference>
<keyword evidence="1" id="KW-0812">Transmembrane</keyword>
<protein>
    <submittedName>
        <fullName evidence="3">PA-phosphatase-like phosphoesterase</fullName>
    </submittedName>
</protein>
<keyword evidence="1" id="KW-0472">Membrane</keyword>
<reference evidence="3 4" key="1">
    <citation type="submission" date="2018-06" db="EMBL/GenBank/DDBJ databases">
        <authorList>
            <consortium name="Pathogen Informatics"/>
            <person name="Doyle S."/>
        </authorList>
    </citation>
    <scope>NUCLEOTIDE SEQUENCE [LARGE SCALE GENOMIC DNA]</scope>
    <source>
        <strain evidence="3 4">NCTC10742</strain>
    </source>
</reference>
<sequence length="222" mass="23737">MTPDNRRLLAGVVAALAVYGLLWAGWAQDWGWLTRADDAALDAAYRVGESHSGWVTAWDVFCTVLGPGAFRLAVLVLIVLALLRRRIRLAVFLVVTVELSGLVTEIAKHLAGRARPDTAFVDAWGLSFPSGHALGVLVAVAALLSVAVPAVAPSRRAWLIALGVVIVVTVGVGRVILNVHHPSDVLAGWALGYAYFLVCLRLVPPATLTRRDETPAELDIAR</sequence>
<dbReference type="SUPFAM" id="SSF48317">
    <property type="entry name" value="Acid phosphatase/Vanadium-dependent haloperoxidase"/>
    <property type="match status" value="1"/>
</dbReference>
<dbReference type="RefSeq" id="WP_099962359.1">
    <property type="nucleotide sequence ID" value="NZ_JACKST010000032.1"/>
</dbReference>
<feature type="transmembrane region" description="Helical" evidence="1">
    <location>
        <begin position="158"/>
        <end position="179"/>
    </location>
</feature>
<evidence type="ECO:0000313" key="4">
    <source>
        <dbReference type="Proteomes" id="UP000254291"/>
    </source>
</evidence>
<keyword evidence="1" id="KW-1133">Transmembrane helix</keyword>
<evidence type="ECO:0000256" key="1">
    <source>
        <dbReference type="SAM" id="Phobius"/>
    </source>
</evidence>
<dbReference type="Pfam" id="PF01569">
    <property type="entry name" value="PAP2"/>
    <property type="match status" value="1"/>
</dbReference>
<proteinExistence type="predicted"/>
<feature type="transmembrane region" description="Helical" evidence="1">
    <location>
        <begin position="90"/>
        <end position="111"/>
    </location>
</feature>
<name>A0A378SF29_9MYCO</name>
<feature type="domain" description="Phosphatidic acid phosphatase type 2/haloperoxidase" evidence="2">
    <location>
        <begin position="87"/>
        <end position="200"/>
    </location>
</feature>
<gene>
    <name evidence="3" type="ORF">NCTC10742_00413</name>
</gene>
<dbReference type="InterPro" id="IPR000326">
    <property type="entry name" value="PAP2/HPO"/>
</dbReference>
<feature type="transmembrane region" description="Helical" evidence="1">
    <location>
        <begin position="185"/>
        <end position="203"/>
    </location>
</feature>
<evidence type="ECO:0000313" key="3">
    <source>
        <dbReference type="EMBL" id="STZ41211.1"/>
    </source>
</evidence>
<feature type="transmembrane region" description="Helical" evidence="1">
    <location>
        <begin position="131"/>
        <end position="151"/>
    </location>
</feature>
<dbReference type="PANTHER" id="PTHR14969">
    <property type="entry name" value="SPHINGOSINE-1-PHOSPHATE PHOSPHOHYDROLASE"/>
    <property type="match status" value="1"/>
</dbReference>
<dbReference type="Proteomes" id="UP000254291">
    <property type="component" value="Unassembled WGS sequence"/>
</dbReference>
<dbReference type="InterPro" id="IPR036938">
    <property type="entry name" value="PAP2/HPO_sf"/>
</dbReference>
<dbReference type="SMART" id="SM00014">
    <property type="entry name" value="acidPPc"/>
    <property type="match status" value="1"/>
</dbReference>
<dbReference type="EMBL" id="UGQM01000001">
    <property type="protein sequence ID" value="STZ41211.1"/>
    <property type="molecule type" value="Genomic_DNA"/>
</dbReference>
<feature type="transmembrane region" description="Helical" evidence="1">
    <location>
        <begin position="64"/>
        <end position="83"/>
    </location>
</feature>
<evidence type="ECO:0000259" key="2">
    <source>
        <dbReference type="SMART" id="SM00014"/>
    </source>
</evidence>
<accession>A0A378SF29</accession>
<organism evidence="3 4">
    <name type="scientific">Mycolicibacterium gilvum</name>
    <dbReference type="NCBI Taxonomy" id="1804"/>
    <lineage>
        <taxon>Bacteria</taxon>
        <taxon>Bacillati</taxon>
        <taxon>Actinomycetota</taxon>
        <taxon>Actinomycetes</taxon>
        <taxon>Mycobacteriales</taxon>
        <taxon>Mycobacteriaceae</taxon>
        <taxon>Mycolicibacterium</taxon>
    </lineage>
</organism>
<dbReference type="Gene3D" id="1.20.144.10">
    <property type="entry name" value="Phosphatidic acid phosphatase type 2/haloperoxidase"/>
    <property type="match status" value="2"/>
</dbReference>